<dbReference type="FunFam" id="3.40.50.300:FF:000221">
    <property type="entry name" value="Multidrug ABC transporter ATP-binding protein"/>
    <property type="match status" value="1"/>
</dbReference>
<evidence type="ECO:0000256" key="7">
    <source>
        <dbReference type="ARBA" id="ARBA00022840"/>
    </source>
</evidence>
<dbReference type="RefSeq" id="WP_157165732.1">
    <property type="nucleotide sequence ID" value="NZ_WPNZ01000006.1"/>
</dbReference>
<evidence type="ECO:0000256" key="6">
    <source>
        <dbReference type="ARBA" id="ARBA00022741"/>
    </source>
</evidence>
<keyword evidence="7 15" id="KW-0067">ATP-binding</keyword>
<dbReference type="AlphaFoldDB" id="A0A6L6WUN4"/>
<comment type="caution">
    <text evidence="15">The sequence shown here is derived from an EMBL/GenBank/DDBJ whole genome shotgun (WGS) entry which is preliminary data.</text>
</comment>
<keyword evidence="3" id="KW-1003">Cell membrane</keyword>
<sequence length="635" mass="67834">MLGTVPEAAREPDAREEHGPEPPAETGRPAILRAEAWRDMLRYLRPQRRLILVGGGLSLLGGFSGLIQPVIAKSVVENLESRTPVMSALIALTALVLVSAVVGAIGTFILMRVSESVVLSTRREVIRRVLWLRVSETDKIPPGDLMSRATADTTLMRSAVTTAIVETVNGSVMLVAILVLMGFMDWVLLLTTLAVVLLGGVLVATGLPQLENAARRAQEGVAELSTALERALGTFRTIKASGAEEAEAEIAERGARHAWQHSLKVARLDSLVGAFITVTIQVAFLAVLGVGGARVASDAMSLGSLIAFLLYLFYLVPPLGALVTAMIRFNVVAAAMSRVGELLRLRTEPYSPAPVRPVPGRDAAAAGRDAPVPASVTFEDVVFRYPGEGPVVHHGISFEVPAAGMTAFVGPSGAGKSTVFSLIERFYEPQGGTVRLDGRDIRDLDLGELRGAIGYVEQDAPVLAGTIRDNLCIGMPYVEEGELRRVVGQARLDGLVDRLPHGLDTEVGHRGTKLSGGERQRVAVARALLRRPRLLLLDEVTSQLDARNENALREVITGITAQTTVVVVAHRLSTVSMADRIVVMDGGRIRAVGTHEELLSEDALYRELAATQMLLPVSEPAATTVRANDILGEGP</sequence>
<dbReference type="InterPro" id="IPR011527">
    <property type="entry name" value="ABC1_TM_dom"/>
</dbReference>
<dbReference type="Pfam" id="PF00005">
    <property type="entry name" value="ABC_tran"/>
    <property type="match status" value="1"/>
</dbReference>
<feature type="transmembrane region" description="Helical" evidence="12">
    <location>
        <begin position="305"/>
        <end position="327"/>
    </location>
</feature>
<dbReference type="SUPFAM" id="SSF90123">
    <property type="entry name" value="ABC transporter transmembrane region"/>
    <property type="match status" value="1"/>
</dbReference>
<evidence type="ECO:0000256" key="4">
    <source>
        <dbReference type="ARBA" id="ARBA00022519"/>
    </source>
</evidence>
<dbReference type="InterPro" id="IPR036640">
    <property type="entry name" value="ABC1_TM_sf"/>
</dbReference>
<evidence type="ECO:0000256" key="9">
    <source>
        <dbReference type="ARBA" id="ARBA00023136"/>
    </source>
</evidence>
<keyword evidence="8 12" id="KW-1133">Transmembrane helix</keyword>
<feature type="transmembrane region" description="Helical" evidence="12">
    <location>
        <begin position="271"/>
        <end position="293"/>
    </location>
</feature>
<comment type="subcellular location">
    <subcellularLocation>
        <location evidence="1">Cell inner membrane</location>
        <topology evidence="1">Multi-pass membrane protein</topology>
    </subcellularLocation>
</comment>
<keyword evidence="2" id="KW-0813">Transport</keyword>
<evidence type="ECO:0000256" key="11">
    <source>
        <dbReference type="SAM" id="MobiDB-lite"/>
    </source>
</evidence>
<evidence type="ECO:0000256" key="5">
    <source>
        <dbReference type="ARBA" id="ARBA00022692"/>
    </source>
</evidence>
<organism evidence="15 16">
    <name type="scientific">Streptomyces typhae</name>
    <dbReference type="NCBI Taxonomy" id="2681492"/>
    <lineage>
        <taxon>Bacteria</taxon>
        <taxon>Bacillati</taxon>
        <taxon>Actinomycetota</taxon>
        <taxon>Actinomycetes</taxon>
        <taxon>Kitasatosporales</taxon>
        <taxon>Streptomycetaceae</taxon>
        <taxon>Streptomyces</taxon>
    </lineage>
</organism>
<accession>A0A6L6WUN4</accession>
<feature type="domain" description="ABC transporter" evidence="13">
    <location>
        <begin position="376"/>
        <end position="611"/>
    </location>
</feature>
<evidence type="ECO:0000256" key="1">
    <source>
        <dbReference type="ARBA" id="ARBA00004429"/>
    </source>
</evidence>
<dbReference type="InterPro" id="IPR027417">
    <property type="entry name" value="P-loop_NTPase"/>
</dbReference>
<dbReference type="PROSITE" id="PS50929">
    <property type="entry name" value="ABC_TM1F"/>
    <property type="match status" value="1"/>
</dbReference>
<evidence type="ECO:0000259" key="14">
    <source>
        <dbReference type="PROSITE" id="PS50929"/>
    </source>
</evidence>
<dbReference type="EMBL" id="WPNZ01000006">
    <property type="protein sequence ID" value="MVO85773.1"/>
    <property type="molecule type" value="Genomic_DNA"/>
</dbReference>
<dbReference type="InterPro" id="IPR017871">
    <property type="entry name" value="ABC_transporter-like_CS"/>
</dbReference>
<dbReference type="Gene3D" id="3.40.50.300">
    <property type="entry name" value="P-loop containing nucleotide triphosphate hydrolases"/>
    <property type="match status" value="1"/>
</dbReference>
<dbReference type="PROSITE" id="PS00211">
    <property type="entry name" value="ABC_TRANSPORTER_1"/>
    <property type="match status" value="1"/>
</dbReference>
<evidence type="ECO:0000256" key="12">
    <source>
        <dbReference type="SAM" id="Phobius"/>
    </source>
</evidence>
<protein>
    <submittedName>
        <fullName evidence="15">ATP-binding cassette domain-containing protein</fullName>
    </submittedName>
</protein>
<dbReference type="Pfam" id="PF00664">
    <property type="entry name" value="ABC_membrane"/>
    <property type="match status" value="1"/>
</dbReference>
<keyword evidence="16" id="KW-1185">Reference proteome</keyword>
<dbReference type="Gene3D" id="1.20.1560.10">
    <property type="entry name" value="ABC transporter type 1, transmembrane domain"/>
    <property type="match status" value="1"/>
</dbReference>
<dbReference type="PANTHER" id="PTHR43394:SF1">
    <property type="entry name" value="ATP-BINDING CASSETTE SUB-FAMILY B MEMBER 10, MITOCHONDRIAL"/>
    <property type="match status" value="1"/>
</dbReference>
<evidence type="ECO:0000256" key="8">
    <source>
        <dbReference type="ARBA" id="ARBA00022989"/>
    </source>
</evidence>
<keyword evidence="5 12" id="KW-0812">Transmembrane</keyword>
<evidence type="ECO:0000313" key="16">
    <source>
        <dbReference type="Proteomes" id="UP000483802"/>
    </source>
</evidence>
<dbReference type="PANTHER" id="PTHR43394">
    <property type="entry name" value="ATP-DEPENDENT PERMEASE MDL1, MITOCHONDRIAL"/>
    <property type="match status" value="1"/>
</dbReference>
<reference evidence="15 16" key="1">
    <citation type="submission" date="2019-11" db="EMBL/GenBank/DDBJ databases">
        <title>Streptomyces typhae sp. nov., a novel endophytic actinomycete isolated from the root of cattail pollen (Typha angustifolia L.).</title>
        <authorList>
            <person name="Peng C."/>
        </authorList>
    </citation>
    <scope>NUCLEOTIDE SEQUENCE [LARGE SCALE GENOMIC DNA]</scope>
    <source>
        <strain evidence="16">p1417</strain>
    </source>
</reference>
<feature type="transmembrane region" description="Helical" evidence="12">
    <location>
        <begin position="88"/>
        <end position="113"/>
    </location>
</feature>
<keyword evidence="6" id="KW-0547">Nucleotide-binding</keyword>
<dbReference type="PROSITE" id="PS50893">
    <property type="entry name" value="ABC_TRANSPORTER_2"/>
    <property type="match status" value="1"/>
</dbReference>
<feature type="transmembrane region" description="Helical" evidence="12">
    <location>
        <begin position="155"/>
        <end position="180"/>
    </location>
</feature>
<feature type="region of interest" description="Disordered" evidence="11">
    <location>
        <begin position="1"/>
        <end position="29"/>
    </location>
</feature>
<dbReference type="SUPFAM" id="SSF52540">
    <property type="entry name" value="P-loop containing nucleoside triphosphate hydrolases"/>
    <property type="match status" value="1"/>
</dbReference>
<comment type="similarity">
    <text evidence="10">Belongs to the ABC transporter superfamily. Siderophore-Fe(3+) uptake transporter (SIUT) (TC 3.A.1.21) family.</text>
</comment>
<dbReference type="GO" id="GO:0015421">
    <property type="term" value="F:ABC-type oligopeptide transporter activity"/>
    <property type="evidence" value="ECO:0007669"/>
    <property type="project" value="TreeGrafter"/>
</dbReference>
<dbReference type="GO" id="GO:0016887">
    <property type="term" value="F:ATP hydrolysis activity"/>
    <property type="evidence" value="ECO:0007669"/>
    <property type="project" value="InterPro"/>
</dbReference>
<evidence type="ECO:0000256" key="2">
    <source>
        <dbReference type="ARBA" id="ARBA00022448"/>
    </source>
</evidence>
<dbReference type="InterPro" id="IPR003439">
    <property type="entry name" value="ABC_transporter-like_ATP-bd"/>
</dbReference>
<keyword evidence="4" id="KW-0997">Cell inner membrane</keyword>
<evidence type="ECO:0000256" key="3">
    <source>
        <dbReference type="ARBA" id="ARBA00022475"/>
    </source>
</evidence>
<dbReference type="InterPro" id="IPR003593">
    <property type="entry name" value="AAA+_ATPase"/>
</dbReference>
<dbReference type="SMART" id="SM00382">
    <property type="entry name" value="AAA"/>
    <property type="match status" value="1"/>
</dbReference>
<dbReference type="GO" id="GO:0005524">
    <property type="term" value="F:ATP binding"/>
    <property type="evidence" value="ECO:0007669"/>
    <property type="project" value="UniProtKB-KW"/>
</dbReference>
<evidence type="ECO:0000313" key="15">
    <source>
        <dbReference type="EMBL" id="MVO85773.1"/>
    </source>
</evidence>
<dbReference type="GO" id="GO:0005886">
    <property type="term" value="C:plasma membrane"/>
    <property type="evidence" value="ECO:0007669"/>
    <property type="project" value="UniProtKB-SubCell"/>
</dbReference>
<feature type="transmembrane region" description="Helical" evidence="12">
    <location>
        <begin position="186"/>
        <end position="207"/>
    </location>
</feature>
<dbReference type="CDD" id="cd18551">
    <property type="entry name" value="ABC_6TM_LmrA_like"/>
    <property type="match status" value="1"/>
</dbReference>
<feature type="transmembrane region" description="Helical" evidence="12">
    <location>
        <begin position="50"/>
        <end position="68"/>
    </location>
</feature>
<evidence type="ECO:0000259" key="13">
    <source>
        <dbReference type="PROSITE" id="PS50893"/>
    </source>
</evidence>
<evidence type="ECO:0000256" key="10">
    <source>
        <dbReference type="ARBA" id="ARBA00023455"/>
    </source>
</evidence>
<dbReference type="Proteomes" id="UP000483802">
    <property type="component" value="Unassembled WGS sequence"/>
</dbReference>
<gene>
    <name evidence="15" type="ORF">GPA10_13645</name>
</gene>
<feature type="domain" description="ABC transmembrane type-1" evidence="14">
    <location>
        <begin position="52"/>
        <end position="329"/>
    </location>
</feature>
<dbReference type="InterPro" id="IPR039421">
    <property type="entry name" value="Type_1_exporter"/>
</dbReference>
<proteinExistence type="inferred from homology"/>
<name>A0A6L6WUN4_9ACTN</name>
<keyword evidence="9 12" id="KW-0472">Membrane</keyword>
<feature type="compositionally biased region" description="Basic and acidic residues" evidence="11">
    <location>
        <begin position="8"/>
        <end position="20"/>
    </location>
</feature>